<dbReference type="RefSeq" id="XP_067081216.1">
    <property type="nucleotide sequence ID" value="XM_067225115.1"/>
</dbReference>
<dbReference type="Gene3D" id="1.10.470.10">
    <property type="entry name" value="Variant Surface Glycoprotein, subunit A, domain 2"/>
    <property type="match status" value="1"/>
</dbReference>
<evidence type="ECO:0000256" key="3">
    <source>
        <dbReference type="ARBA" id="ARBA00022622"/>
    </source>
</evidence>
<keyword evidence="6" id="KW-0449">Lipoprotein</keyword>
<evidence type="ECO:0000259" key="7">
    <source>
        <dbReference type="Pfam" id="PF00913"/>
    </source>
</evidence>
<evidence type="ECO:0000256" key="4">
    <source>
        <dbReference type="ARBA" id="ARBA00023136"/>
    </source>
</evidence>
<organism evidence="8 9">
    <name type="scientific">Trypanosoma equiperdum</name>
    <dbReference type="NCBI Taxonomy" id="5694"/>
    <lineage>
        <taxon>Eukaryota</taxon>
        <taxon>Discoba</taxon>
        <taxon>Euglenozoa</taxon>
        <taxon>Kinetoplastea</taxon>
        <taxon>Metakinetoplastina</taxon>
        <taxon>Trypanosomatida</taxon>
        <taxon>Trypanosomatidae</taxon>
        <taxon>Trypanosoma</taxon>
    </lineage>
</organism>
<evidence type="ECO:0000313" key="8">
    <source>
        <dbReference type="EMBL" id="SCU70390.1"/>
    </source>
</evidence>
<dbReference type="VEuPathDB" id="TriTrypDB:TEOVI_000196300"/>
<evidence type="ECO:0000256" key="1">
    <source>
        <dbReference type="ARBA" id="ARBA00004609"/>
    </source>
</evidence>
<dbReference type="InterPro" id="IPR001812">
    <property type="entry name" value="Trypano_VSG_A_N_dom"/>
</dbReference>
<proteinExistence type="predicted"/>
<evidence type="ECO:0000256" key="5">
    <source>
        <dbReference type="ARBA" id="ARBA00023180"/>
    </source>
</evidence>
<comment type="subcellular location">
    <subcellularLocation>
        <location evidence="1">Cell membrane</location>
        <topology evidence="1">Lipid-anchor</topology>
        <topology evidence="1">GPI-anchor</topology>
    </subcellularLocation>
</comment>
<keyword evidence="2" id="KW-1003">Cell membrane</keyword>
<keyword evidence="3" id="KW-0336">GPI-anchor</keyword>
<dbReference type="GO" id="GO:0042783">
    <property type="term" value="P:symbiont-mediated evasion of host immune response"/>
    <property type="evidence" value="ECO:0007669"/>
    <property type="project" value="InterPro"/>
</dbReference>
<keyword evidence="9" id="KW-1185">Reference proteome</keyword>
<dbReference type="AlphaFoldDB" id="A0A1G4IDE1"/>
<dbReference type="GO" id="GO:0005886">
    <property type="term" value="C:plasma membrane"/>
    <property type="evidence" value="ECO:0007669"/>
    <property type="project" value="UniProtKB-SubCell"/>
</dbReference>
<feature type="domain" description="Trypanosome variant surface glycoprotein A-type N-terminal" evidence="7">
    <location>
        <begin position="10"/>
        <end position="102"/>
    </location>
</feature>
<evidence type="ECO:0000256" key="6">
    <source>
        <dbReference type="ARBA" id="ARBA00023288"/>
    </source>
</evidence>
<keyword evidence="5" id="KW-0325">Glycoprotein</keyword>
<dbReference type="SUPFAM" id="SSF58087">
    <property type="entry name" value="Variant surface glycoprotein (N-terminal domain)"/>
    <property type="match status" value="1"/>
</dbReference>
<accession>A0A1G4IDE1</accession>
<dbReference type="Pfam" id="PF00913">
    <property type="entry name" value="Trypan_glycop"/>
    <property type="match status" value="1"/>
</dbReference>
<protein>
    <submittedName>
        <fullName evidence="8">Trypanosome variant surface glycoprotein (A-type), putative</fullName>
    </submittedName>
</protein>
<dbReference type="Proteomes" id="UP000195570">
    <property type="component" value="Unassembled WGS sequence"/>
</dbReference>
<dbReference type="GO" id="GO:0098552">
    <property type="term" value="C:side of membrane"/>
    <property type="evidence" value="ECO:0007669"/>
    <property type="project" value="UniProtKB-KW"/>
</dbReference>
<sequence length="106" mass="12402">MAEFVTDGTENERNILHNSWQAALRRTTKPTDFEQQKLSELRKNADFKEVARKIYGMPTAIEVPDITAKLEEIFSDSGNKINSNYWKQLEDYEITKKLEYTTQEPN</sequence>
<comment type="caution">
    <text evidence="8">The sequence shown here is derived from an EMBL/GenBank/DDBJ whole genome shotgun (WGS) entry which is preliminary data.</text>
</comment>
<dbReference type="Gene3D" id="3.90.150.10">
    <property type="entry name" value="Variant Surface Glycoprotein, subunit A domain 1"/>
    <property type="match status" value="1"/>
</dbReference>
<evidence type="ECO:0000256" key="2">
    <source>
        <dbReference type="ARBA" id="ARBA00022475"/>
    </source>
</evidence>
<dbReference type="EMBL" id="CZPT02001422">
    <property type="protein sequence ID" value="SCU70390.1"/>
    <property type="molecule type" value="Genomic_DNA"/>
</dbReference>
<name>A0A1G4IDE1_TRYEQ</name>
<reference evidence="8" key="1">
    <citation type="submission" date="2016-09" db="EMBL/GenBank/DDBJ databases">
        <authorList>
            <person name="Hebert L."/>
            <person name="Moumen B."/>
        </authorList>
    </citation>
    <scope>NUCLEOTIDE SEQUENCE [LARGE SCALE GENOMIC DNA]</scope>
    <source>
        <strain evidence="8">OVI</strain>
    </source>
</reference>
<gene>
    <name evidence="8" type="ORF">TEOVI_000196300</name>
</gene>
<dbReference type="GeneID" id="92375903"/>
<evidence type="ECO:0000313" key="9">
    <source>
        <dbReference type="Proteomes" id="UP000195570"/>
    </source>
</evidence>
<keyword evidence="4" id="KW-0472">Membrane</keyword>